<evidence type="ECO:0008006" key="3">
    <source>
        <dbReference type="Google" id="ProtNLM"/>
    </source>
</evidence>
<reference evidence="1 2" key="1">
    <citation type="submission" date="2023-04" db="EMBL/GenBank/DDBJ databases">
        <title>A novel bacteria isolated from coastal sediment.</title>
        <authorList>
            <person name="Liu X.-J."/>
            <person name="Du Z.-J."/>
        </authorList>
    </citation>
    <scope>NUCLEOTIDE SEQUENCE [LARGE SCALE GENOMIC DNA]</scope>
    <source>
        <strain evidence="1 2">SDUM461003</strain>
    </source>
</reference>
<gene>
    <name evidence="1" type="ORF">QEH52_16655</name>
</gene>
<evidence type="ECO:0000313" key="2">
    <source>
        <dbReference type="Proteomes" id="UP001225316"/>
    </source>
</evidence>
<dbReference type="Proteomes" id="UP001225316">
    <property type="component" value="Unassembled WGS sequence"/>
</dbReference>
<keyword evidence="2" id="KW-1185">Reference proteome</keyword>
<dbReference type="RefSeq" id="WP_308951990.1">
    <property type="nucleotide sequence ID" value="NZ_JARXHW010000054.1"/>
</dbReference>
<sequence length="323" mass="36927">MGKLVYILSFGHSGSTLLDLTLGTHPQMLSTGELMFLPFNLQRSLTAEYPISDGSRCSCHLKYLDCPVWSETIERIVLKTGDISIRDNPLRGFDMSFLRDQDFFASGKLADRIRKWLILAVPEVSTRCIQNSFSLKNNWDVIDTLAECSGKKYIVDSSKDVFRLFHFLRYRPQDIKVVVNIRSPFGVVNSYRKQGRSAESAVKQWLRYYRSAVRLCRQFDIDPFLVNYGSLCEDPIAVRRAVLQYLNVADDGMDELVINRGGHHMALGNGMRFQDEIRIRADDAWKTVLPPADKKITVNYLKKRIDTLSSLISTKQKNALLSQ</sequence>
<evidence type="ECO:0000313" key="1">
    <source>
        <dbReference type="EMBL" id="MDQ8209159.1"/>
    </source>
</evidence>
<protein>
    <recommendedName>
        <fullName evidence="3">Sulfotransferase domain-containing protein</fullName>
    </recommendedName>
</protein>
<dbReference type="Gene3D" id="3.40.50.300">
    <property type="entry name" value="P-loop containing nucleotide triphosphate hydrolases"/>
    <property type="match status" value="1"/>
</dbReference>
<proteinExistence type="predicted"/>
<dbReference type="InterPro" id="IPR027417">
    <property type="entry name" value="P-loop_NTPase"/>
</dbReference>
<dbReference type="EMBL" id="JARXHW010000054">
    <property type="protein sequence ID" value="MDQ8209159.1"/>
    <property type="molecule type" value="Genomic_DNA"/>
</dbReference>
<accession>A0ABU1AYB8</accession>
<dbReference type="SUPFAM" id="SSF52540">
    <property type="entry name" value="P-loop containing nucleoside triphosphate hydrolases"/>
    <property type="match status" value="1"/>
</dbReference>
<name>A0ABU1AYB8_9BACT</name>
<comment type="caution">
    <text evidence="1">The sequence shown here is derived from an EMBL/GenBank/DDBJ whole genome shotgun (WGS) entry which is preliminary data.</text>
</comment>
<organism evidence="1 2">
    <name type="scientific">Thalassobacterium maritimum</name>
    <dbReference type="NCBI Taxonomy" id="3041265"/>
    <lineage>
        <taxon>Bacteria</taxon>
        <taxon>Pseudomonadati</taxon>
        <taxon>Verrucomicrobiota</taxon>
        <taxon>Opitutia</taxon>
        <taxon>Puniceicoccales</taxon>
        <taxon>Coraliomargaritaceae</taxon>
        <taxon>Thalassobacterium</taxon>
    </lineage>
</organism>